<dbReference type="EMBL" id="JAAVMX010000003">
    <property type="protein sequence ID" value="KAF4511179.1"/>
    <property type="molecule type" value="Genomic_DNA"/>
</dbReference>
<dbReference type="GO" id="GO:1990904">
    <property type="term" value="C:ribonucleoprotein complex"/>
    <property type="evidence" value="ECO:0007669"/>
    <property type="project" value="UniProtKB-KW"/>
</dbReference>
<comment type="subunit">
    <text evidence="4">Component of the pre-66S ribosomal particle.</text>
</comment>
<sequence length="254" mass="28132">MRFCSRRLSSQPKSRLRLPLTPKPVLAQTIRIMGRELQKKKRRSGRQPVRPKKTTKVLNPRGNNIIAQNWDKKETLAQNYRRLGLVARLKAPTGGVERRLGSGPRAAAAAGNPFGIAPVDRAVVSEARVERDADGNIVRVLGRPNDNPLNDPLCALDQSDGDDAEGEEWGGIAEREEACADEPNPVVRSLIAQAHNPAPRRLRHLSEAETDWLRRLVARHGDDTAAMARDLKLNPMQQTAADIARRIGRMPRAA</sequence>
<evidence type="ECO:0000256" key="2">
    <source>
        <dbReference type="ARBA" id="ARBA00004604"/>
    </source>
</evidence>
<comment type="function">
    <text evidence="1">Involved in the biogenesis of the 60S ribosomal subunit.</text>
</comment>
<evidence type="ECO:0000256" key="5">
    <source>
        <dbReference type="ARBA" id="ARBA00015522"/>
    </source>
</evidence>
<protein>
    <recommendedName>
        <fullName evidence="5">Nucleolar protein 16</fullName>
    </recommendedName>
</protein>
<feature type="compositionally biased region" description="Basic residues" evidence="8">
    <location>
        <begin position="38"/>
        <end position="55"/>
    </location>
</feature>
<keyword evidence="7" id="KW-0687">Ribonucleoprotein</keyword>
<gene>
    <name evidence="9" type="ORF">G6O67_002999</name>
</gene>
<dbReference type="Pfam" id="PF09420">
    <property type="entry name" value="Nop16"/>
    <property type="match status" value="1"/>
</dbReference>
<dbReference type="InterPro" id="IPR019002">
    <property type="entry name" value="Ribosome_biogenesis_Nop16"/>
</dbReference>
<feature type="region of interest" description="Disordered" evidence="8">
    <location>
        <begin position="36"/>
        <end position="57"/>
    </location>
</feature>
<reference evidence="9 10" key="1">
    <citation type="journal article" date="2020" name="Genome Biol. Evol.">
        <title>A new high-quality draft genome assembly of the Chinese cordyceps Ophiocordyceps sinensis.</title>
        <authorList>
            <person name="Shu R."/>
            <person name="Zhang J."/>
            <person name="Meng Q."/>
            <person name="Zhang H."/>
            <person name="Zhou G."/>
            <person name="Li M."/>
            <person name="Wu P."/>
            <person name="Zhao Y."/>
            <person name="Chen C."/>
            <person name="Qin Q."/>
        </authorList>
    </citation>
    <scope>NUCLEOTIDE SEQUENCE [LARGE SCALE GENOMIC DNA]</scope>
    <source>
        <strain evidence="9 10">IOZ07</strain>
    </source>
</reference>
<evidence type="ECO:0000256" key="8">
    <source>
        <dbReference type="SAM" id="MobiDB-lite"/>
    </source>
</evidence>
<organism evidence="9 10">
    <name type="scientific">Ophiocordyceps sinensis</name>
    <dbReference type="NCBI Taxonomy" id="72228"/>
    <lineage>
        <taxon>Eukaryota</taxon>
        <taxon>Fungi</taxon>
        <taxon>Dikarya</taxon>
        <taxon>Ascomycota</taxon>
        <taxon>Pezizomycotina</taxon>
        <taxon>Sordariomycetes</taxon>
        <taxon>Hypocreomycetidae</taxon>
        <taxon>Hypocreales</taxon>
        <taxon>Ophiocordycipitaceae</taxon>
        <taxon>Ophiocordyceps</taxon>
    </lineage>
</organism>
<evidence type="ECO:0000256" key="3">
    <source>
        <dbReference type="ARBA" id="ARBA00008479"/>
    </source>
</evidence>
<dbReference type="GO" id="GO:0005730">
    <property type="term" value="C:nucleolus"/>
    <property type="evidence" value="ECO:0007669"/>
    <property type="project" value="UniProtKB-SubCell"/>
</dbReference>
<comment type="subcellular location">
    <subcellularLocation>
        <location evidence="2">Nucleus</location>
        <location evidence="2">Nucleolus</location>
    </subcellularLocation>
</comment>
<name>A0A8H4PVE7_9HYPO</name>
<dbReference type="AlphaFoldDB" id="A0A8H4PVE7"/>
<comment type="caution">
    <text evidence="9">The sequence shown here is derived from an EMBL/GenBank/DDBJ whole genome shotgun (WGS) entry which is preliminary data.</text>
</comment>
<evidence type="ECO:0000256" key="1">
    <source>
        <dbReference type="ARBA" id="ARBA00002889"/>
    </source>
</evidence>
<evidence type="ECO:0000313" key="9">
    <source>
        <dbReference type="EMBL" id="KAF4511179.1"/>
    </source>
</evidence>
<dbReference type="OrthoDB" id="285729at2759"/>
<keyword evidence="6" id="KW-0539">Nucleus</keyword>
<accession>A0A8H4PVE7</accession>
<dbReference type="GO" id="GO:0042273">
    <property type="term" value="P:ribosomal large subunit biogenesis"/>
    <property type="evidence" value="ECO:0007669"/>
    <property type="project" value="TreeGrafter"/>
</dbReference>
<evidence type="ECO:0000256" key="6">
    <source>
        <dbReference type="ARBA" id="ARBA00023242"/>
    </source>
</evidence>
<keyword evidence="10" id="KW-1185">Reference proteome</keyword>
<comment type="similarity">
    <text evidence="3">Belongs to the NOP16 family.</text>
</comment>
<proteinExistence type="inferred from homology"/>
<evidence type="ECO:0000256" key="7">
    <source>
        <dbReference type="ARBA" id="ARBA00023274"/>
    </source>
</evidence>
<dbReference type="PANTHER" id="PTHR13243:SF1">
    <property type="entry name" value="NUCLEOLAR PROTEIN 16"/>
    <property type="match status" value="1"/>
</dbReference>
<evidence type="ECO:0000313" key="10">
    <source>
        <dbReference type="Proteomes" id="UP000557566"/>
    </source>
</evidence>
<dbReference type="Proteomes" id="UP000557566">
    <property type="component" value="Unassembled WGS sequence"/>
</dbReference>
<dbReference type="PANTHER" id="PTHR13243">
    <property type="entry name" value="HSPC111 PROTEIN-RELATED"/>
    <property type="match status" value="1"/>
</dbReference>
<evidence type="ECO:0000256" key="4">
    <source>
        <dbReference type="ARBA" id="ARBA00011187"/>
    </source>
</evidence>